<name>A0A1T4SVJ2_9BACT</name>
<dbReference type="GO" id="GO:0015562">
    <property type="term" value="F:efflux transmembrane transporter activity"/>
    <property type="evidence" value="ECO:0007669"/>
    <property type="project" value="InterPro"/>
</dbReference>
<keyword evidence="9" id="KW-1185">Reference proteome</keyword>
<dbReference type="EMBL" id="FUWZ01000003">
    <property type="protein sequence ID" value="SKA32295.1"/>
    <property type="molecule type" value="Genomic_DNA"/>
</dbReference>
<dbReference type="RefSeq" id="WP_078670962.1">
    <property type="nucleotide sequence ID" value="NZ_FUWZ01000003.1"/>
</dbReference>
<keyword evidence="7" id="KW-0998">Cell outer membrane</keyword>
<dbReference type="STRING" id="634771.SAMN04488128_103632"/>
<keyword evidence="5" id="KW-0812">Transmembrane</keyword>
<gene>
    <name evidence="8" type="ORF">SAMN04488128_103632</name>
</gene>
<evidence type="ECO:0000256" key="7">
    <source>
        <dbReference type="ARBA" id="ARBA00023237"/>
    </source>
</evidence>
<dbReference type="InterPro" id="IPR051906">
    <property type="entry name" value="TolC-like"/>
</dbReference>
<comment type="similarity">
    <text evidence="2">Belongs to the outer membrane factor (OMF) (TC 1.B.17) family.</text>
</comment>
<reference evidence="9" key="1">
    <citation type="submission" date="2017-02" db="EMBL/GenBank/DDBJ databases">
        <authorList>
            <person name="Varghese N."/>
            <person name="Submissions S."/>
        </authorList>
    </citation>
    <scope>NUCLEOTIDE SEQUENCE [LARGE SCALE GENOMIC DNA]</scope>
    <source>
        <strain evidence="9">DSM 22224</strain>
    </source>
</reference>
<dbReference type="GO" id="GO:1990281">
    <property type="term" value="C:efflux pump complex"/>
    <property type="evidence" value="ECO:0007669"/>
    <property type="project" value="TreeGrafter"/>
</dbReference>
<keyword evidence="4" id="KW-1134">Transmembrane beta strand</keyword>
<evidence type="ECO:0000256" key="2">
    <source>
        <dbReference type="ARBA" id="ARBA00007613"/>
    </source>
</evidence>
<keyword evidence="6" id="KW-0472">Membrane</keyword>
<dbReference type="OrthoDB" id="13803at2"/>
<keyword evidence="3" id="KW-0813">Transport</keyword>
<dbReference type="GO" id="GO:0015288">
    <property type="term" value="F:porin activity"/>
    <property type="evidence" value="ECO:0007669"/>
    <property type="project" value="TreeGrafter"/>
</dbReference>
<proteinExistence type="inferred from homology"/>
<evidence type="ECO:0000256" key="1">
    <source>
        <dbReference type="ARBA" id="ARBA00004442"/>
    </source>
</evidence>
<evidence type="ECO:0000313" key="8">
    <source>
        <dbReference type="EMBL" id="SKA32295.1"/>
    </source>
</evidence>
<dbReference type="Pfam" id="PF02321">
    <property type="entry name" value="OEP"/>
    <property type="match status" value="1"/>
</dbReference>
<dbReference type="GO" id="GO:0009279">
    <property type="term" value="C:cell outer membrane"/>
    <property type="evidence" value="ECO:0007669"/>
    <property type="project" value="UniProtKB-SubCell"/>
</dbReference>
<dbReference type="InterPro" id="IPR003423">
    <property type="entry name" value="OMP_efflux"/>
</dbReference>
<dbReference type="Gene3D" id="1.20.1600.10">
    <property type="entry name" value="Outer membrane efflux proteins (OEP)"/>
    <property type="match status" value="1"/>
</dbReference>
<dbReference type="PANTHER" id="PTHR30026">
    <property type="entry name" value="OUTER MEMBRANE PROTEIN TOLC"/>
    <property type="match status" value="1"/>
</dbReference>
<sequence length="525" mass="58745">MSTIITKGAMLIPLLVAGFSVMAQYTGKGIPSADALLVTSGIPRHTLSGVVMARYAKDVTKPESTRSAALQADTPQVTITSSPTAGYAGYNQNAHLLDEYIQQAFTNNKGLKDQRFQLDKSLAALQEARSLFGPNVTFLGSYTKAGGGRTIDMPIGDLLNPVYSSLNQLTNSHQFPQVDNVSVLLNPDNFFDAKFRTSLPLINAEIYYNQKIKKEQLTRQQAALNVYKRQLVQDIKTAYFQYYQASQAVAIYRNALSLIQESIRINESMVRNGVRNNTALYRSQTEKEKTDASISKALNEQENARAYFNFLLNRDLHTEIALDSNLLAHLPPAMATDGNISGREELQQYKSAATAYRLNEKLQKAYLIPRLSTFLDLGNQSMGLHFDDKSRYYLFGVNLEWTLFGAHKYKHRIRQATLDVQAIENATAQTADALQLQLYQAGNNYRTALRNLVTAESQLSFAQRYYRDQLKVYKEGQLLYIELVDAQNQLTQAQLQMAVSQAAVQTAYAGVERSQASYNIESVQP</sequence>
<dbReference type="PANTHER" id="PTHR30026:SF20">
    <property type="entry name" value="OUTER MEMBRANE PROTEIN TOLC"/>
    <property type="match status" value="1"/>
</dbReference>
<organism evidence="8 9">
    <name type="scientific">Chitinophaga eiseniae</name>
    <dbReference type="NCBI Taxonomy" id="634771"/>
    <lineage>
        <taxon>Bacteria</taxon>
        <taxon>Pseudomonadati</taxon>
        <taxon>Bacteroidota</taxon>
        <taxon>Chitinophagia</taxon>
        <taxon>Chitinophagales</taxon>
        <taxon>Chitinophagaceae</taxon>
        <taxon>Chitinophaga</taxon>
    </lineage>
</organism>
<evidence type="ECO:0000256" key="6">
    <source>
        <dbReference type="ARBA" id="ARBA00023136"/>
    </source>
</evidence>
<dbReference type="SUPFAM" id="SSF56954">
    <property type="entry name" value="Outer membrane efflux proteins (OEP)"/>
    <property type="match status" value="1"/>
</dbReference>
<evidence type="ECO:0000313" key="9">
    <source>
        <dbReference type="Proteomes" id="UP000190367"/>
    </source>
</evidence>
<comment type="subcellular location">
    <subcellularLocation>
        <location evidence="1">Cell outer membrane</location>
    </subcellularLocation>
</comment>
<dbReference type="AlphaFoldDB" id="A0A1T4SVJ2"/>
<evidence type="ECO:0000256" key="4">
    <source>
        <dbReference type="ARBA" id="ARBA00022452"/>
    </source>
</evidence>
<evidence type="ECO:0000256" key="3">
    <source>
        <dbReference type="ARBA" id="ARBA00022448"/>
    </source>
</evidence>
<evidence type="ECO:0000256" key="5">
    <source>
        <dbReference type="ARBA" id="ARBA00022692"/>
    </source>
</evidence>
<protein>
    <submittedName>
        <fullName evidence="8">Outer membrane protein TolC</fullName>
    </submittedName>
</protein>
<dbReference type="Proteomes" id="UP000190367">
    <property type="component" value="Unassembled WGS sequence"/>
</dbReference>
<accession>A0A1T4SVJ2</accession>